<keyword evidence="2" id="KW-1185">Reference proteome</keyword>
<dbReference type="Proteomes" id="UP001324115">
    <property type="component" value="Unassembled WGS sequence"/>
</dbReference>
<comment type="caution">
    <text evidence="1">The sequence shown here is derived from an EMBL/GenBank/DDBJ whole genome shotgun (WGS) entry which is preliminary data.</text>
</comment>
<dbReference type="Gene3D" id="3.60.10.10">
    <property type="entry name" value="Endonuclease/exonuclease/phosphatase"/>
    <property type="match status" value="1"/>
</dbReference>
<dbReference type="PANTHER" id="PTHR33710:SF77">
    <property type="entry name" value="DNASE I-LIKE SUPERFAMILY PROTEIN"/>
    <property type="match status" value="1"/>
</dbReference>
<reference evidence="1 2" key="1">
    <citation type="journal article" date="2023" name="G3 (Bethesda)">
        <title>A haplotype-resolved chromosome-scale genome for Quercus rubra L. provides insights into the genetics of adaptive traits for red oak species.</title>
        <authorList>
            <person name="Kapoor B."/>
            <person name="Jenkins J."/>
            <person name="Schmutz J."/>
            <person name="Zhebentyayeva T."/>
            <person name="Kuelheim C."/>
            <person name="Coggeshall M."/>
            <person name="Heim C."/>
            <person name="Lasky J.R."/>
            <person name="Leites L."/>
            <person name="Islam-Faridi N."/>
            <person name="Romero-Severson J."/>
            <person name="DeLeo V.L."/>
            <person name="Lucas S.M."/>
            <person name="Lazic D."/>
            <person name="Gailing O."/>
            <person name="Carlson J."/>
            <person name="Staton M."/>
        </authorList>
    </citation>
    <scope>NUCLEOTIDE SEQUENCE [LARGE SCALE GENOMIC DNA]</scope>
    <source>
        <strain evidence="1">Pseudo-F2</strain>
    </source>
</reference>
<dbReference type="AlphaFoldDB" id="A0AAN7GFA3"/>
<evidence type="ECO:0000313" key="1">
    <source>
        <dbReference type="EMBL" id="KAK4607175.1"/>
    </source>
</evidence>
<proteinExistence type="predicted"/>
<evidence type="ECO:0000313" key="2">
    <source>
        <dbReference type="Proteomes" id="UP001324115"/>
    </source>
</evidence>
<organism evidence="1 2">
    <name type="scientific">Quercus rubra</name>
    <name type="common">Northern red oak</name>
    <name type="synonym">Quercus borealis</name>
    <dbReference type="NCBI Taxonomy" id="3512"/>
    <lineage>
        <taxon>Eukaryota</taxon>
        <taxon>Viridiplantae</taxon>
        <taxon>Streptophyta</taxon>
        <taxon>Embryophyta</taxon>
        <taxon>Tracheophyta</taxon>
        <taxon>Spermatophyta</taxon>
        <taxon>Magnoliopsida</taxon>
        <taxon>eudicotyledons</taxon>
        <taxon>Gunneridae</taxon>
        <taxon>Pentapetalae</taxon>
        <taxon>rosids</taxon>
        <taxon>fabids</taxon>
        <taxon>Fagales</taxon>
        <taxon>Fagaceae</taxon>
        <taxon>Quercus</taxon>
    </lineage>
</organism>
<dbReference type="EMBL" id="JAXUIC010000001">
    <property type="protein sequence ID" value="KAK4607175.1"/>
    <property type="molecule type" value="Genomic_DNA"/>
</dbReference>
<sequence>MVKSFSGPWDVIGDLNCIKRSEEKCGGRAVSECSVNYLKDFMSNIGAIDLGFNGLSFTWSNRREGLANIKERLDKCLCDQEWQSLFPKAGVRHLCNANSDHNPILLDTHLEPENPLRPFCFEAMWTKAEETRLVVKHAWQV</sequence>
<dbReference type="PANTHER" id="PTHR33710">
    <property type="entry name" value="BNAC02G09200D PROTEIN"/>
    <property type="match status" value="1"/>
</dbReference>
<gene>
    <name evidence="1" type="ORF">RGQ29_001120</name>
</gene>
<accession>A0AAN7GFA3</accession>
<name>A0AAN7GFA3_QUERU</name>
<dbReference type="SUPFAM" id="SSF56219">
    <property type="entry name" value="DNase I-like"/>
    <property type="match status" value="1"/>
</dbReference>
<dbReference type="InterPro" id="IPR036691">
    <property type="entry name" value="Endo/exonu/phosph_ase_sf"/>
</dbReference>
<protein>
    <submittedName>
        <fullName evidence="1">Uncharacterized protein</fullName>
    </submittedName>
</protein>